<organism evidence="2 3">
    <name type="scientific">Geoalkalibacter halelectricus</name>
    <dbReference type="NCBI Taxonomy" id="2847045"/>
    <lineage>
        <taxon>Bacteria</taxon>
        <taxon>Pseudomonadati</taxon>
        <taxon>Thermodesulfobacteriota</taxon>
        <taxon>Desulfuromonadia</taxon>
        <taxon>Desulfuromonadales</taxon>
        <taxon>Geoalkalibacteraceae</taxon>
        <taxon>Geoalkalibacter</taxon>
    </lineage>
</organism>
<dbReference type="Proteomes" id="UP001060414">
    <property type="component" value="Chromosome"/>
</dbReference>
<sequence length="304" mass="32496">MMSKSRIFGWFLMTVAVLLLSAGAALAKTEVVATTSAMGMLARTVGGDAVRVTVLAPPDRDAHYLQARPSMMVALRRADLVVAVGAELEVGWLPPALQGAANPAVLPGRSGYFEAAAQVPLIEVGEAADRAMGDVHPAGNPHVNMDPVRMAEVGRALAGRLGKMQPAAADTFQANAEAFARQVQEQLPRWQSKVRGAPGVVLFHKDANYLMELLEVPVLGYIEPLPGIPPTARHLESLVSQLRGHQGVVLYVNHQPAQGPQFVARTLGWPVEALPLDPPLDADAQQYLVLIDQWVEAIARGKGK</sequence>
<dbReference type="InterPro" id="IPR050492">
    <property type="entry name" value="Bact_metal-bind_prot9"/>
</dbReference>
<feature type="chain" id="PRO_5047390677" evidence="1">
    <location>
        <begin position="28"/>
        <end position="304"/>
    </location>
</feature>
<dbReference type="SUPFAM" id="SSF53807">
    <property type="entry name" value="Helical backbone' metal receptor"/>
    <property type="match status" value="1"/>
</dbReference>
<name>A0ABY5ZQN4_9BACT</name>
<evidence type="ECO:0000256" key="1">
    <source>
        <dbReference type="SAM" id="SignalP"/>
    </source>
</evidence>
<accession>A0ABY5ZQN4</accession>
<dbReference type="Pfam" id="PF01297">
    <property type="entry name" value="ZnuA"/>
    <property type="match status" value="1"/>
</dbReference>
<gene>
    <name evidence="2" type="ORF">L9S41_08745</name>
</gene>
<keyword evidence="3" id="KW-1185">Reference proteome</keyword>
<dbReference type="InterPro" id="IPR006127">
    <property type="entry name" value="ZnuA-like"/>
</dbReference>
<evidence type="ECO:0000313" key="2">
    <source>
        <dbReference type="EMBL" id="UWZ81467.1"/>
    </source>
</evidence>
<feature type="signal peptide" evidence="1">
    <location>
        <begin position="1"/>
        <end position="27"/>
    </location>
</feature>
<dbReference type="Gene3D" id="3.40.50.1980">
    <property type="entry name" value="Nitrogenase molybdenum iron protein domain"/>
    <property type="match status" value="2"/>
</dbReference>
<keyword evidence="1" id="KW-0732">Signal</keyword>
<dbReference type="PANTHER" id="PTHR42953">
    <property type="entry name" value="HIGH-AFFINITY ZINC UPTAKE SYSTEM PROTEIN ZNUA-RELATED"/>
    <property type="match status" value="1"/>
</dbReference>
<protein>
    <submittedName>
        <fullName evidence="2">Metal ABC transporter substrate-binding protein</fullName>
    </submittedName>
</protein>
<reference evidence="2" key="1">
    <citation type="journal article" date="2022" name="Environ. Microbiol.">
        <title>Geoalkalibacter halelectricus SAP #1 sp. nov. possessing extracellular electron transfer and mineral#reducing capabilities from a haloalkaline environment.</title>
        <authorList>
            <person name="Yadav S."/>
            <person name="Singh R."/>
            <person name="Sundharam S.S."/>
            <person name="Chaudhary S."/>
            <person name="Krishnamurthi S."/>
            <person name="Patil S.A."/>
        </authorList>
    </citation>
    <scope>NUCLEOTIDE SEQUENCE</scope>
    <source>
        <strain evidence="2">SAP-1</strain>
    </source>
</reference>
<dbReference type="EMBL" id="CP092109">
    <property type="protein sequence ID" value="UWZ81467.1"/>
    <property type="molecule type" value="Genomic_DNA"/>
</dbReference>
<evidence type="ECO:0000313" key="3">
    <source>
        <dbReference type="Proteomes" id="UP001060414"/>
    </source>
</evidence>
<dbReference type="RefSeq" id="WP_260749842.1">
    <property type="nucleotide sequence ID" value="NZ_CP092109.1"/>
</dbReference>
<proteinExistence type="predicted"/>
<dbReference type="PANTHER" id="PTHR42953:SF2">
    <property type="entry name" value="ADHESION PROTEIN"/>
    <property type="match status" value="1"/>
</dbReference>